<dbReference type="Gene3D" id="3.40.50.1820">
    <property type="entry name" value="alpha/beta hydrolase"/>
    <property type="match status" value="1"/>
</dbReference>
<dbReference type="InterPro" id="IPR051044">
    <property type="entry name" value="MAG_DAG_Lipase"/>
</dbReference>
<dbReference type="InterPro" id="IPR029058">
    <property type="entry name" value="AB_hydrolase_fold"/>
</dbReference>
<dbReference type="GO" id="GO:0016787">
    <property type="term" value="F:hydrolase activity"/>
    <property type="evidence" value="ECO:0007669"/>
    <property type="project" value="UniProtKB-KW"/>
</dbReference>
<dbReference type="Proteomes" id="UP000256478">
    <property type="component" value="Unassembled WGS sequence"/>
</dbReference>
<evidence type="ECO:0000259" key="1">
    <source>
        <dbReference type="Pfam" id="PF12146"/>
    </source>
</evidence>
<evidence type="ECO:0000313" key="2">
    <source>
        <dbReference type="EMBL" id="REL28546.1"/>
    </source>
</evidence>
<dbReference type="Pfam" id="PF12146">
    <property type="entry name" value="Hydrolase_4"/>
    <property type="match status" value="1"/>
</dbReference>
<comment type="caution">
    <text evidence="2">The sequence shown here is derived from an EMBL/GenBank/DDBJ whole genome shotgun (WGS) entry which is preliminary data.</text>
</comment>
<dbReference type="EMBL" id="QUOU01000001">
    <property type="protein sequence ID" value="REL28546.1"/>
    <property type="molecule type" value="Genomic_DNA"/>
</dbReference>
<protein>
    <submittedName>
        <fullName evidence="2">Alpha/beta fold hydrolase</fullName>
    </submittedName>
</protein>
<dbReference type="InterPro" id="IPR022742">
    <property type="entry name" value="Hydrolase_4"/>
</dbReference>
<keyword evidence="2" id="KW-0378">Hydrolase</keyword>
<proteinExistence type="predicted"/>
<evidence type="ECO:0000313" key="3">
    <source>
        <dbReference type="Proteomes" id="UP000256478"/>
    </source>
</evidence>
<accession>A0A3E0TV39</accession>
<dbReference type="AlphaFoldDB" id="A0A3E0TV39"/>
<dbReference type="PANTHER" id="PTHR11614">
    <property type="entry name" value="PHOSPHOLIPASE-RELATED"/>
    <property type="match status" value="1"/>
</dbReference>
<dbReference type="SUPFAM" id="SSF53474">
    <property type="entry name" value="alpha/beta-Hydrolases"/>
    <property type="match status" value="1"/>
</dbReference>
<dbReference type="OrthoDB" id="9788260at2"/>
<organism evidence="2 3">
    <name type="scientific">Thalassotalea euphylliae</name>
    <dbReference type="NCBI Taxonomy" id="1655234"/>
    <lineage>
        <taxon>Bacteria</taxon>
        <taxon>Pseudomonadati</taxon>
        <taxon>Pseudomonadota</taxon>
        <taxon>Gammaproteobacteria</taxon>
        <taxon>Alteromonadales</taxon>
        <taxon>Colwelliaceae</taxon>
        <taxon>Thalassotalea</taxon>
    </lineage>
</organism>
<name>A0A3E0TV39_9GAMM</name>
<feature type="domain" description="Serine aminopeptidase S33" evidence="1">
    <location>
        <begin position="95"/>
        <end position="358"/>
    </location>
</feature>
<reference evidence="2 3" key="1">
    <citation type="submission" date="2018-08" db="EMBL/GenBank/DDBJ databases">
        <title>Thalassotalea euphylliae genome.</title>
        <authorList>
            <person name="Summers S."/>
            <person name="Rice S.A."/>
            <person name="Freckelton M.L."/>
            <person name="Nedved B.T."/>
            <person name="Hadfield M.G."/>
        </authorList>
    </citation>
    <scope>NUCLEOTIDE SEQUENCE [LARGE SCALE GENOMIC DNA]</scope>
    <source>
        <strain evidence="2 3">H1</strain>
    </source>
</reference>
<sequence>MLLFSAELRTIVQASQDINNNMKDLLAGLLAISMTLTTTQASAASTPWSTTSEQALPTRYDNEIKSFWQTGQFSEFSGVDDVSIRYAQFLSPSRNKCLLLVPGRSESYLKYQELAFDLTNAGYNLFIIDHRGQGLSGRMQSDEHKGYVAEFDHYSDDLHFFVDNIVQPQCQQDIFLLAHSMGGAISARYLQRYQTPIKAAVLASPMIAVNSGGIPSWLGEFIIGSGDTLSQWFSDDSWYFLGQSGYSSTPFADNALMQSPVRYEIFTHLYQSTPDLQLGGVTFRWLSEAVQVNKDIFSDIHKLTVPTIVLQAGSDTVVDNQAQNDFCQALHAAHPQSCPEGKPAVIAGARHEIFFELDKYRIDGIVQTLNWFQQASK</sequence>
<dbReference type="RefSeq" id="WP_116009578.1">
    <property type="nucleotide sequence ID" value="NZ_QUOU01000001.1"/>
</dbReference>
<gene>
    <name evidence="2" type="ORF">DXX93_19570</name>
</gene>